<gene>
    <name evidence="1" type="ORF">E2C01_030714</name>
</gene>
<protein>
    <submittedName>
        <fullName evidence="1">Uncharacterized protein</fullName>
    </submittedName>
</protein>
<accession>A0A5B7ER58</accession>
<evidence type="ECO:0000313" key="2">
    <source>
        <dbReference type="Proteomes" id="UP000324222"/>
    </source>
</evidence>
<dbReference type="Proteomes" id="UP000324222">
    <property type="component" value="Unassembled WGS sequence"/>
</dbReference>
<organism evidence="1 2">
    <name type="scientific">Portunus trituberculatus</name>
    <name type="common">Swimming crab</name>
    <name type="synonym">Neptunus trituberculatus</name>
    <dbReference type="NCBI Taxonomy" id="210409"/>
    <lineage>
        <taxon>Eukaryota</taxon>
        <taxon>Metazoa</taxon>
        <taxon>Ecdysozoa</taxon>
        <taxon>Arthropoda</taxon>
        <taxon>Crustacea</taxon>
        <taxon>Multicrustacea</taxon>
        <taxon>Malacostraca</taxon>
        <taxon>Eumalacostraca</taxon>
        <taxon>Eucarida</taxon>
        <taxon>Decapoda</taxon>
        <taxon>Pleocyemata</taxon>
        <taxon>Brachyura</taxon>
        <taxon>Eubrachyura</taxon>
        <taxon>Portunoidea</taxon>
        <taxon>Portunidae</taxon>
        <taxon>Portuninae</taxon>
        <taxon>Portunus</taxon>
    </lineage>
</organism>
<keyword evidence="2" id="KW-1185">Reference proteome</keyword>
<sequence>MPTAHSLRRTTWRALPETSLSWWVWANWTVILGKKDWHKCDP</sequence>
<proteinExistence type="predicted"/>
<dbReference type="EMBL" id="VSRR010003723">
    <property type="protein sequence ID" value="MPC37240.1"/>
    <property type="molecule type" value="Genomic_DNA"/>
</dbReference>
<comment type="caution">
    <text evidence="1">The sequence shown here is derived from an EMBL/GenBank/DDBJ whole genome shotgun (WGS) entry which is preliminary data.</text>
</comment>
<evidence type="ECO:0000313" key="1">
    <source>
        <dbReference type="EMBL" id="MPC37240.1"/>
    </source>
</evidence>
<name>A0A5B7ER58_PORTR</name>
<dbReference type="AlphaFoldDB" id="A0A5B7ER58"/>
<reference evidence="1 2" key="1">
    <citation type="submission" date="2019-05" db="EMBL/GenBank/DDBJ databases">
        <title>Another draft genome of Portunus trituberculatus and its Hox gene families provides insights of decapod evolution.</title>
        <authorList>
            <person name="Jeong J.-H."/>
            <person name="Song I."/>
            <person name="Kim S."/>
            <person name="Choi T."/>
            <person name="Kim D."/>
            <person name="Ryu S."/>
            <person name="Kim W."/>
        </authorList>
    </citation>
    <scope>NUCLEOTIDE SEQUENCE [LARGE SCALE GENOMIC DNA]</scope>
    <source>
        <tissue evidence="1">Muscle</tissue>
    </source>
</reference>